<dbReference type="InterPro" id="IPR052956">
    <property type="entry name" value="Mesenchyme-surface_protein"/>
</dbReference>
<dbReference type="RefSeq" id="WP_067544072.1">
    <property type="nucleotide sequence ID" value="NZ_CP012836.1"/>
</dbReference>
<dbReference type="AlphaFoldDB" id="A0A142EKC8"/>
<dbReference type="InterPro" id="IPR015943">
    <property type="entry name" value="WD40/YVTN_repeat-like_dom_sf"/>
</dbReference>
<dbReference type="PANTHER" id="PTHR46928">
    <property type="entry name" value="MESENCHYME-SPECIFIC CELL SURFACE GLYCOPROTEIN"/>
    <property type="match status" value="1"/>
</dbReference>
<dbReference type="PROSITE" id="PS51257">
    <property type="entry name" value="PROKAR_LIPOPROTEIN"/>
    <property type="match status" value="1"/>
</dbReference>
<protein>
    <recommendedName>
        <fullName evidence="1">Choice-of-anchor I domain-containing protein</fullName>
    </recommendedName>
</protein>
<gene>
    <name evidence="2" type="ORF">AO498_04145</name>
</gene>
<dbReference type="PATRIC" id="fig|1727163.4.peg.862"/>
<organism evidence="2 3">
    <name type="scientific">Algoriphagus sanaruensis</name>
    <dbReference type="NCBI Taxonomy" id="1727163"/>
    <lineage>
        <taxon>Bacteria</taxon>
        <taxon>Pseudomonadati</taxon>
        <taxon>Bacteroidota</taxon>
        <taxon>Cytophagia</taxon>
        <taxon>Cytophagales</taxon>
        <taxon>Cyclobacteriaceae</taxon>
        <taxon>Algoriphagus</taxon>
    </lineage>
</organism>
<name>A0A142EKC8_9BACT</name>
<proteinExistence type="predicted"/>
<dbReference type="Pfam" id="PF22494">
    <property type="entry name" value="choice_anch_I"/>
    <property type="match status" value="1"/>
</dbReference>
<sequence>MKKRILLLAFIPFLFSCERDPQVNPSPETQFSEISRLQIGGEAAAEITAYDPVTSQLFVVNNSDGSTVDVINFSNPSQPYKVSSIQIASFGGGVNSVAVKNGLLAIAVEASVKTDNGSIVIFRTDNLTNPVANVAVGALPDMVTFSPNGRFIISANEGEPSPDYAIDPPGTVSIIDAFSNFQVTTLGFAAFEGQLNALKSQGYRVFGPNASLSTDTEPEYVAIDQNSEVAWITLQENNGIARINLINQTVEGIFPLGLKDISLVGNEMDASDRDNSINLKNWPVYSYYLPDAIAYFHSGNTNYLITANEGDTRDYPGFAEEARVKDLQLNPANFPNWQDLRKDQNLGRYTVTTSSGDDNGDGIYEALYGIGGRSFTVWNGDNGQKVLDYNRLEKDFLEYASSKYDDGRSDNKGVEPEAVTIGQSADKTLVFIGLERSDAVMVYELNNVAGFSLLQVLETGDAPEGVLFIPAAESPSRKDLLVVSSEGDGFLRVYQNR</sequence>
<dbReference type="STRING" id="1727163.AO498_04145"/>
<evidence type="ECO:0000313" key="2">
    <source>
        <dbReference type="EMBL" id="AMQ55583.1"/>
    </source>
</evidence>
<reference evidence="3" key="1">
    <citation type="submission" date="2015-09" db="EMBL/GenBank/DDBJ databases">
        <title>Complete sequence of Algoriphagus sp. M8-2.</title>
        <authorList>
            <person name="Shintani M."/>
        </authorList>
    </citation>
    <scope>NUCLEOTIDE SEQUENCE [LARGE SCALE GENOMIC DNA]</scope>
    <source>
        <strain evidence="3">M8-2</strain>
    </source>
</reference>
<dbReference type="Gene3D" id="2.130.10.10">
    <property type="entry name" value="YVTN repeat-like/Quinoprotein amine dehydrogenase"/>
    <property type="match status" value="1"/>
</dbReference>
<dbReference type="NCBIfam" id="NF038117">
    <property type="entry name" value="choice_anch_I"/>
    <property type="match status" value="1"/>
</dbReference>
<dbReference type="SUPFAM" id="SSF75011">
    <property type="entry name" value="3-carboxy-cis,cis-mucoante lactonizing enzyme"/>
    <property type="match status" value="1"/>
</dbReference>
<feature type="domain" description="Choice-of-anchor I" evidence="1">
    <location>
        <begin position="41"/>
        <end position="494"/>
    </location>
</feature>
<keyword evidence="3" id="KW-1185">Reference proteome</keyword>
<accession>A0A142EKC8</accession>
<evidence type="ECO:0000313" key="3">
    <source>
        <dbReference type="Proteomes" id="UP000073816"/>
    </source>
</evidence>
<reference evidence="2 3" key="2">
    <citation type="journal article" date="2016" name="Genome Announc.">
        <title>Complete Genome Sequence of Algoriphagus sp. Strain M8-2, Isolated from a Brackish Lake.</title>
        <authorList>
            <person name="Muraguchi Y."/>
            <person name="Kushimoto K."/>
            <person name="Ohtsubo Y."/>
            <person name="Suzuki T."/>
            <person name="Dohra H."/>
            <person name="Kimbara K."/>
            <person name="Shintani M."/>
        </authorList>
    </citation>
    <scope>NUCLEOTIDE SEQUENCE [LARGE SCALE GENOMIC DNA]</scope>
    <source>
        <strain evidence="2 3">M8-2</strain>
    </source>
</reference>
<dbReference type="PANTHER" id="PTHR46928:SF1">
    <property type="entry name" value="MESENCHYME-SPECIFIC CELL SURFACE GLYCOPROTEIN"/>
    <property type="match status" value="1"/>
</dbReference>
<dbReference type="InterPro" id="IPR055188">
    <property type="entry name" value="Choice_anch_I"/>
</dbReference>
<evidence type="ECO:0000259" key="1">
    <source>
        <dbReference type="Pfam" id="PF22494"/>
    </source>
</evidence>
<dbReference type="OrthoDB" id="9803927at2"/>
<dbReference type="Proteomes" id="UP000073816">
    <property type="component" value="Chromosome"/>
</dbReference>
<dbReference type="EMBL" id="CP012836">
    <property type="protein sequence ID" value="AMQ55583.1"/>
    <property type="molecule type" value="Genomic_DNA"/>
</dbReference>
<dbReference type="KEGG" id="alm:AO498_04145"/>